<dbReference type="Pfam" id="PF04140">
    <property type="entry name" value="ICMT"/>
    <property type="match status" value="1"/>
</dbReference>
<evidence type="ECO:0000256" key="4">
    <source>
        <dbReference type="ARBA" id="ARBA00023136"/>
    </source>
</evidence>
<organism evidence="6 7">
    <name type="scientific">Paracoccus angustae</name>
    <dbReference type="NCBI Taxonomy" id="1671480"/>
    <lineage>
        <taxon>Bacteria</taxon>
        <taxon>Pseudomonadati</taxon>
        <taxon>Pseudomonadota</taxon>
        <taxon>Alphaproteobacteria</taxon>
        <taxon>Rhodobacterales</taxon>
        <taxon>Paracoccaceae</taxon>
        <taxon>Paracoccus</taxon>
    </lineage>
</organism>
<keyword evidence="4 5" id="KW-0472">Membrane</keyword>
<dbReference type="InterPro" id="IPR007269">
    <property type="entry name" value="ICMT_MeTrfase"/>
</dbReference>
<name>A0ABV7U6U9_9RHOB</name>
<evidence type="ECO:0000256" key="3">
    <source>
        <dbReference type="ARBA" id="ARBA00022989"/>
    </source>
</evidence>
<dbReference type="EMBL" id="JBHRXY010000015">
    <property type="protein sequence ID" value="MFC3630814.1"/>
    <property type="molecule type" value="Genomic_DNA"/>
</dbReference>
<protein>
    <submittedName>
        <fullName evidence="6">Isoprenylcysteine carboxyl methyltransferase family protein</fullName>
    </submittedName>
</protein>
<accession>A0ABV7U6U9</accession>
<comment type="caution">
    <text evidence="6">The sequence shown here is derived from an EMBL/GenBank/DDBJ whole genome shotgun (WGS) entry which is preliminary data.</text>
</comment>
<evidence type="ECO:0000256" key="5">
    <source>
        <dbReference type="SAM" id="Phobius"/>
    </source>
</evidence>
<keyword evidence="7" id="KW-1185">Reference proteome</keyword>
<comment type="subcellular location">
    <subcellularLocation>
        <location evidence="1">Membrane</location>
        <topology evidence="1">Multi-pass membrane protein</topology>
    </subcellularLocation>
</comment>
<gene>
    <name evidence="6" type="ORF">ACFOM8_15320</name>
</gene>
<evidence type="ECO:0000313" key="7">
    <source>
        <dbReference type="Proteomes" id="UP001595539"/>
    </source>
</evidence>
<reference evidence="7" key="1">
    <citation type="journal article" date="2019" name="Int. J. Syst. Evol. Microbiol.">
        <title>The Global Catalogue of Microorganisms (GCM) 10K type strain sequencing project: providing services to taxonomists for standard genome sequencing and annotation.</title>
        <authorList>
            <consortium name="The Broad Institute Genomics Platform"/>
            <consortium name="The Broad Institute Genome Sequencing Center for Infectious Disease"/>
            <person name="Wu L."/>
            <person name="Ma J."/>
        </authorList>
    </citation>
    <scope>NUCLEOTIDE SEQUENCE [LARGE SCALE GENOMIC DNA]</scope>
    <source>
        <strain evidence="7">KCTC 42473</strain>
    </source>
</reference>
<dbReference type="RefSeq" id="WP_377762823.1">
    <property type="nucleotide sequence ID" value="NZ_JBHRXY010000015.1"/>
</dbReference>
<feature type="transmembrane region" description="Helical" evidence="5">
    <location>
        <begin position="127"/>
        <end position="150"/>
    </location>
</feature>
<keyword evidence="3 5" id="KW-1133">Transmembrane helix</keyword>
<evidence type="ECO:0000313" key="6">
    <source>
        <dbReference type="EMBL" id="MFC3630814.1"/>
    </source>
</evidence>
<keyword evidence="6" id="KW-0489">Methyltransferase</keyword>
<keyword evidence="2 5" id="KW-0812">Transmembrane</keyword>
<evidence type="ECO:0000256" key="1">
    <source>
        <dbReference type="ARBA" id="ARBA00004141"/>
    </source>
</evidence>
<evidence type="ECO:0000256" key="2">
    <source>
        <dbReference type="ARBA" id="ARBA00022692"/>
    </source>
</evidence>
<feature type="transmembrane region" description="Helical" evidence="5">
    <location>
        <begin position="45"/>
        <end position="65"/>
    </location>
</feature>
<keyword evidence="6" id="KW-0808">Transferase</keyword>
<dbReference type="Gene3D" id="1.20.120.1630">
    <property type="match status" value="1"/>
</dbReference>
<sequence length="169" mass="18495">MAEVHPAALAFISFLLLQRAAELVLAGRNTRRLLARGAVEHGAGHYPLIVILHAAWLLAICVGGWSRPVSPGWLAVFAMLQLCRLWVLASLGPRWTTRIIVLDEPPVRRGPYRWIAHPNYAVVVAEIAVAPLVLGLWPVAVAFSILNALVLRIRIRAETRALNGIRAGS</sequence>
<proteinExistence type="predicted"/>
<dbReference type="Proteomes" id="UP001595539">
    <property type="component" value="Unassembled WGS sequence"/>
</dbReference>
<dbReference type="GO" id="GO:0032259">
    <property type="term" value="P:methylation"/>
    <property type="evidence" value="ECO:0007669"/>
    <property type="project" value="UniProtKB-KW"/>
</dbReference>
<dbReference type="GO" id="GO:0008168">
    <property type="term" value="F:methyltransferase activity"/>
    <property type="evidence" value="ECO:0007669"/>
    <property type="project" value="UniProtKB-KW"/>
</dbReference>